<dbReference type="RefSeq" id="WP_213103995.1">
    <property type="nucleotide sequence ID" value="NZ_JAGYPM010000005.1"/>
</dbReference>
<comment type="caution">
    <text evidence="2">The sequence shown here is derived from an EMBL/GenBank/DDBJ whole genome shotgun (WGS) entry which is preliminary data.</text>
</comment>
<dbReference type="EMBL" id="JAGYPM010000005">
    <property type="protein sequence ID" value="MBS4192538.1"/>
    <property type="molecule type" value="Genomic_DNA"/>
</dbReference>
<dbReference type="InterPro" id="IPR022121">
    <property type="entry name" value="Peptidase_M73_camelysin"/>
</dbReference>
<name>A0ABS5NXI3_9BACI</name>
<evidence type="ECO:0000313" key="3">
    <source>
        <dbReference type="Proteomes" id="UP000681027"/>
    </source>
</evidence>
<keyword evidence="1" id="KW-0732">Signal</keyword>
<evidence type="ECO:0000256" key="1">
    <source>
        <dbReference type="SAM" id="SignalP"/>
    </source>
</evidence>
<dbReference type="NCBIfam" id="TIGR04088">
    <property type="entry name" value="cognate_SipW"/>
    <property type="match status" value="1"/>
</dbReference>
<dbReference type="InterPro" id="IPR023833">
    <property type="entry name" value="Signal_pept_SipW-depend-type"/>
</dbReference>
<sequence>MSFKKKLGLGIAAASLGLSLVGGGTFAYFSDTEVTNNQFTAGTLDLAVNPEVIIDINNLKPGDWMVREFKLENKGSLDISKVLLDTDIEIIDAKGDNTEDLAKHFMVQFLVNDDKLNNVYRKMTLDKLIDNPDVVKGFFGRESGLKAGDSDLFKVRFVFMENKKDQNQFQGDSLKLKWTFHAEQSAGEER</sequence>
<protein>
    <submittedName>
        <fullName evidence="2">SipW-dependent-type signal peptide-containing protein</fullName>
    </submittedName>
</protein>
<feature type="signal peptide" evidence="1">
    <location>
        <begin position="1"/>
        <end position="27"/>
    </location>
</feature>
<proteinExistence type="predicted"/>
<keyword evidence="3" id="KW-1185">Reference proteome</keyword>
<gene>
    <name evidence="2" type="ORF">KHA94_20555</name>
</gene>
<dbReference type="Proteomes" id="UP000681027">
    <property type="component" value="Unassembled WGS sequence"/>
</dbReference>
<reference evidence="2 3" key="1">
    <citation type="submission" date="2021-05" db="EMBL/GenBank/DDBJ databases">
        <title>Novel Bacillus species.</title>
        <authorList>
            <person name="Liu G."/>
        </authorList>
    </citation>
    <scope>NUCLEOTIDE SEQUENCE [LARGE SCALE GENOMIC DNA]</scope>
    <source>
        <strain evidence="2 3">FJAT-49705</strain>
    </source>
</reference>
<dbReference type="Pfam" id="PF12389">
    <property type="entry name" value="Peptidase_M73"/>
    <property type="match status" value="1"/>
</dbReference>
<organism evidence="2 3">
    <name type="scientific">Cytobacillus citreus</name>
    <dbReference type="NCBI Taxonomy" id="2833586"/>
    <lineage>
        <taxon>Bacteria</taxon>
        <taxon>Bacillati</taxon>
        <taxon>Bacillota</taxon>
        <taxon>Bacilli</taxon>
        <taxon>Bacillales</taxon>
        <taxon>Bacillaceae</taxon>
        <taxon>Cytobacillus</taxon>
    </lineage>
</organism>
<feature type="chain" id="PRO_5047527938" evidence="1">
    <location>
        <begin position="28"/>
        <end position="190"/>
    </location>
</feature>
<accession>A0ABS5NXI3</accession>
<evidence type="ECO:0000313" key="2">
    <source>
        <dbReference type="EMBL" id="MBS4192538.1"/>
    </source>
</evidence>